<proteinExistence type="predicted"/>
<gene>
    <name evidence="2" type="ORF">NS334_08275</name>
</gene>
<feature type="chain" id="PRO_5007548333" description="Pilus assembly protein CpaD" evidence="1">
    <location>
        <begin position="18"/>
        <end position="209"/>
    </location>
</feature>
<protein>
    <recommendedName>
        <fullName evidence="4">Pilus assembly protein CpaD</fullName>
    </recommendedName>
</protein>
<keyword evidence="3" id="KW-1185">Reference proteome</keyword>
<keyword evidence="1" id="KW-0732">Signal</keyword>
<name>A0A147I420_9SPHN</name>
<dbReference type="OrthoDB" id="9802674at2"/>
<evidence type="ECO:0000313" key="3">
    <source>
        <dbReference type="Proteomes" id="UP000074310"/>
    </source>
</evidence>
<dbReference type="InterPro" id="IPR019027">
    <property type="entry name" value="Pilus_biogenesis_CpaD-related"/>
</dbReference>
<evidence type="ECO:0000256" key="1">
    <source>
        <dbReference type="SAM" id="SignalP"/>
    </source>
</evidence>
<accession>A0A147I420</accession>
<dbReference type="Pfam" id="PF09476">
    <property type="entry name" value="Pilus_CpaD"/>
    <property type="match status" value="1"/>
</dbReference>
<reference evidence="2 3" key="1">
    <citation type="journal article" date="2016" name="Front. Microbiol.">
        <title>Genomic Resource of Rice Seed Associated Bacteria.</title>
        <authorList>
            <person name="Midha S."/>
            <person name="Bansal K."/>
            <person name="Sharma S."/>
            <person name="Kumar N."/>
            <person name="Patil P.P."/>
            <person name="Chaudhry V."/>
            <person name="Patil P.B."/>
        </authorList>
    </citation>
    <scope>NUCLEOTIDE SEQUENCE [LARGE SCALE GENOMIC DNA]</scope>
    <source>
        <strain evidence="2 3">NS334</strain>
    </source>
</reference>
<evidence type="ECO:0000313" key="2">
    <source>
        <dbReference type="EMBL" id="KTT72825.1"/>
    </source>
</evidence>
<dbReference type="Proteomes" id="UP000074310">
    <property type="component" value="Unassembled WGS sequence"/>
</dbReference>
<feature type="signal peptide" evidence="1">
    <location>
        <begin position="1"/>
        <end position="17"/>
    </location>
</feature>
<dbReference type="EMBL" id="LDTB01000024">
    <property type="protein sequence ID" value="KTT72825.1"/>
    <property type="molecule type" value="Genomic_DNA"/>
</dbReference>
<organism evidence="2 3">
    <name type="scientific">Sphingomonas endophytica</name>
    <dbReference type="NCBI Taxonomy" id="869719"/>
    <lineage>
        <taxon>Bacteria</taxon>
        <taxon>Pseudomonadati</taxon>
        <taxon>Pseudomonadota</taxon>
        <taxon>Alphaproteobacteria</taxon>
        <taxon>Sphingomonadales</taxon>
        <taxon>Sphingomonadaceae</taxon>
        <taxon>Sphingomonas</taxon>
    </lineage>
</organism>
<dbReference type="PATRIC" id="fig|869719.3.peg.1312"/>
<evidence type="ECO:0008006" key="4">
    <source>
        <dbReference type="Google" id="ProtNLM"/>
    </source>
</evidence>
<dbReference type="AlphaFoldDB" id="A0A147I420"/>
<comment type="caution">
    <text evidence="2">The sequence shown here is derived from an EMBL/GenBank/DDBJ whole genome shotgun (WGS) entry which is preliminary data.</text>
</comment>
<sequence>MPIMTLRPLLLSALVLCAPLAACDGSHRGIETAHRPVVSHTSYAIDLLAGPDGLAGGEAQRLRGWLDTLAIGYGDTLTIDDPAGSARVREDVAAVAGLPLTAVAIGAPLSPGAVRVTVIRSSATVPSCATPAANASLVNFDAHLSSGFGCAVNGNLAAMVADPDDLLRGRVDDGHGRAATAAKAVSAWRKTATTGNGGTAVKNESTGGR</sequence>